<keyword evidence="1" id="KW-0147">Chitin-binding</keyword>
<keyword evidence="3" id="KW-0677">Repeat</keyword>
<evidence type="ECO:0000313" key="8">
    <source>
        <dbReference type="EMBL" id="KAG5680232.1"/>
    </source>
</evidence>
<dbReference type="EMBL" id="JADBJN010000001">
    <property type="protein sequence ID" value="KAG5680232.1"/>
    <property type="molecule type" value="Genomic_DNA"/>
</dbReference>
<evidence type="ECO:0000259" key="7">
    <source>
        <dbReference type="PROSITE" id="PS50940"/>
    </source>
</evidence>
<name>A0A9J6CEI7_POLVA</name>
<dbReference type="InterPro" id="IPR051940">
    <property type="entry name" value="Chitin_bind-dev_reg"/>
</dbReference>
<feature type="signal peptide" evidence="6">
    <location>
        <begin position="1"/>
        <end position="16"/>
    </location>
</feature>
<dbReference type="InterPro" id="IPR002557">
    <property type="entry name" value="Chitin-bd_dom"/>
</dbReference>
<evidence type="ECO:0000256" key="1">
    <source>
        <dbReference type="ARBA" id="ARBA00022669"/>
    </source>
</evidence>
<keyword evidence="2 6" id="KW-0732">Signal</keyword>
<feature type="domain" description="Chitin-binding type-2" evidence="7">
    <location>
        <begin position="147"/>
        <end position="206"/>
    </location>
</feature>
<evidence type="ECO:0000256" key="3">
    <source>
        <dbReference type="ARBA" id="ARBA00022737"/>
    </source>
</evidence>
<dbReference type="OrthoDB" id="7715901at2759"/>
<evidence type="ECO:0000256" key="4">
    <source>
        <dbReference type="ARBA" id="ARBA00023157"/>
    </source>
</evidence>
<dbReference type="SUPFAM" id="SSF57625">
    <property type="entry name" value="Invertebrate chitin-binding proteins"/>
    <property type="match status" value="3"/>
</dbReference>
<feature type="chain" id="PRO_5039891603" description="Chitin-binding type-2 domain-containing protein" evidence="6">
    <location>
        <begin position="17"/>
        <end position="207"/>
    </location>
</feature>
<keyword evidence="5" id="KW-0325">Glycoprotein</keyword>
<dbReference type="Pfam" id="PF01607">
    <property type="entry name" value="CBM_14"/>
    <property type="match status" value="2"/>
</dbReference>
<dbReference type="Gene3D" id="2.170.140.10">
    <property type="entry name" value="Chitin binding domain"/>
    <property type="match status" value="2"/>
</dbReference>
<dbReference type="PROSITE" id="PS50940">
    <property type="entry name" value="CHIT_BIND_II"/>
    <property type="match status" value="3"/>
</dbReference>
<dbReference type="GO" id="GO:0005576">
    <property type="term" value="C:extracellular region"/>
    <property type="evidence" value="ECO:0007669"/>
    <property type="project" value="InterPro"/>
</dbReference>
<gene>
    <name evidence="8" type="ORF">PVAND_009755</name>
</gene>
<comment type="caution">
    <text evidence="8">The sequence shown here is derived from an EMBL/GenBank/DDBJ whole genome shotgun (WGS) entry which is preliminary data.</text>
</comment>
<evidence type="ECO:0000313" key="9">
    <source>
        <dbReference type="Proteomes" id="UP001107558"/>
    </source>
</evidence>
<organism evidence="8 9">
    <name type="scientific">Polypedilum vanderplanki</name>
    <name type="common">Sleeping chironomid midge</name>
    <dbReference type="NCBI Taxonomy" id="319348"/>
    <lineage>
        <taxon>Eukaryota</taxon>
        <taxon>Metazoa</taxon>
        <taxon>Ecdysozoa</taxon>
        <taxon>Arthropoda</taxon>
        <taxon>Hexapoda</taxon>
        <taxon>Insecta</taxon>
        <taxon>Pterygota</taxon>
        <taxon>Neoptera</taxon>
        <taxon>Endopterygota</taxon>
        <taxon>Diptera</taxon>
        <taxon>Nematocera</taxon>
        <taxon>Chironomoidea</taxon>
        <taxon>Chironomidae</taxon>
        <taxon>Chironominae</taxon>
        <taxon>Polypedilum</taxon>
        <taxon>Polypedilum</taxon>
    </lineage>
</organism>
<evidence type="ECO:0000256" key="5">
    <source>
        <dbReference type="ARBA" id="ARBA00023180"/>
    </source>
</evidence>
<accession>A0A9J6CEI7</accession>
<feature type="domain" description="Chitin-binding type-2" evidence="7">
    <location>
        <begin position="19"/>
        <end position="83"/>
    </location>
</feature>
<dbReference type="Proteomes" id="UP001107558">
    <property type="component" value="Chromosome 1"/>
</dbReference>
<dbReference type="GO" id="GO:0008061">
    <property type="term" value="F:chitin binding"/>
    <property type="evidence" value="ECO:0007669"/>
    <property type="project" value="UniProtKB-KW"/>
</dbReference>
<evidence type="ECO:0000256" key="2">
    <source>
        <dbReference type="ARBA" id="ARBA00022729"/>
    </source>
</evidence>
<reference evidence="8" key="1">
    <citation type="submission" date="2021-03" db="EMBL/GenBank/DDBJ databases">
        <title>Chromosome level genome of the anhydrobiotic midge Polypedilum vanderplanki.</title>
        <authorList>
            <person name="Yoshida Y."/>
            <person name="Kikawada T."/>
            <person name="Gusev O."/>
        </authorList>
    </citation>
    <scope>NUCLEOTIDE SEQUENCE</scope>
    <source>
        <strain evidence="8">NIAS01</strain>
        <tissue evidence="8">Whole body or cell culture</tissue>
    </source>
</reference>
<dbReference type="SMART" id="SM00494">
    <property type="entry name" value="ChtBD2"/>
    <property type="match status" value="3"/>
</dbReference>
<keyword evidence="9" id="KW-1185">Reference proteome</keyword>
<dbReference type="InterPro" id="IPR036508">
    <property type="entry name" value="Chitin-bd_dom_sf"/>
</dbReference>
<feature type="domain" description="Chitin-binding type-2" evidence="7">
    <location>
        <begin position="84"/>
        <end position="144"/>
    </location>
</feature>
<dbReference type="AlphaFoldDB" id="A0A9J6CEI7"/>
<keyword evidence="4" id="KW-1015">Disulfide bond</keyword>
<proteinExistence type="predicted"/>
<protein>
    <recommendedName>
        <fullName evidence="7">Chitin-binding type-2 domain-containing protein</fullName>
    </recommendedName>
</protein>
<evidence type="ECO:0000256" key="6">
    <source>
        <dbReference type="SAM" id="SignalP"/>
    </source>
</evidence>
<dbReference type="PANTHER" id="PTHR23301">
    <property type="entry name" value="CHITIN BINDING PERITROPHIN-A"/>
    <property type="match status" value="1"/>
</dbReference>
<sequence>MKTFIIISLLFAIVHAQQQNLCGERTRNPQFVNDYSGCRAYLFCNFDAMNTLVSVHQLVCPENTVFNEELSACDGTGGTVCNPAAPCPPGRNLMIAEPTDPNCRRFSLCSNGILLPNVGTCPVGTVFNRNYGTCTTEAVAPCLGFSESPCEPFSNGFYRVFGSCTEHAFCQNGIEISRHNCPAGQHFNPATRSCDSPENVVPPCPWA</sequence>
<dbReference type="PANTHER" id="PTHR23301:SF0">
    <property type="entry name" value="CHITIN-BINDING TYPE-2 DOMAIN-CONTAINING PROTEIN-RELATED"/>
    <property type="match status" value="1"/>
</dbReference>